<dbReference type="AlphaFoldDB" id="A0A914HML8"/>
<protein>
    <submittedName>
        <fullName evidence="2">Uncharacterized protein</fullName>
    </submittedName>
</protein>
<dbReference type="WBParaSite" id="Gr19_v10_g1986.t1">
    <property type="protein sequence ID" value="Gr19_v10_g1986.t1"/>
    <property type="gene ID" value="Gr19_v10_g1986"/>
</dbReference>
<accession>A0A914HML8</accession>
<dbReference type="Proteomes" id="UP000887572">
    <property type="component" value="Unplaced"/>
</dbReference>
<name>A0A914HML8_GLORO</name>
<sequence>MEAFVNSTAQLNFIFCLRSWSSAYIVPFELKNNLTGERLELRSLNSDKWLLVRCPIERDEDKWAEWENEAVEWDWHRQSNRIHIHLADAQIARVVTLFNGLYLAFDSVMDNFQEFKVETILLQQKLMTIIKRAAVDNLNSASVGNGASCRRTFLN</sequence>
<reference evidence="2" key="1">
    <citation type="submission" date="2022-11" db="UniProtKB">
        <authorList>
            <consortium name="WormBaseParasite"/>
        </authorList>
    </citation>
    <scope>IDENTIFICATION</scope>
</reference>
<organism evidence="1 2">
    <name type="scientific">Globodera rostochiensis</name>
    <name type="common">Golden nematode worm</name>
    <name type="synonym">Heterodera rostochiensis</name>
    <dbReference type="NCBI Taxonomy" id="31243"/>
    <lineage>
        <taxon>Eukaryota</taxon>
        <taxon>Metazoa</taxon>
        <taxon>Ecdysozoa</taxon>
        <taxon>Nematoda</taxon>
        <taxon>Chromadorea</taxon>
        <taxon>Rhabditida</taxon>
        <taxon>Tylenchina</taxon>
        <taxon>Tylenchomorpha</taxon>
        <taxon>Tylenchoidea</taxon>
        <taxon>Heteroderidae</taxon>
        <taxon>Heteroderinae</taxon>
        <taxon>Globodera</taxon>
    </lineage>
</organism>
<evidence type="ECO:0000313" key="2">
    <source>
        <dbReference type="WBParaSite" id="Gr19_v10_g1986.t1"/>
    </source>
</evidence>
<proteinExistence type="predicted"/>
<evidence type="ECO:0000313" key="1">
    <source>
        <dbReference type="Proteomes" id="UP000887572"/>
    </source>
</evidence>
<keyword evidence="1" id="KW-1185">Reference proteome</keyword>